<protein>
    <recommendedName>
        <fullName evidence="2">DUF7083 domain-containing protein</fullName>
    </recommendedName>
</protein>
<feature type="compositionally biased region" description="Low complexity" evidence="1">
    <location>
        <begin position="12"/>
        <end position="25"/>
    </location>
</feature>
<reference evidence="3 4" key="2">
    <citation type="submission" date="2018-11" db="EMBL/GenBank/DDBJ databases">
        <authorList>
            <consortium name="Pathogen Informatics"/>
        </authorList>
    </citation>
    <scope>NUCLEOTIDE SEQUENCE [LARGE SCALE GENOMIC DNA]</scope>
</reference>
<dbReference type="Pfam" id="PF23309">
    <property type="entry name" value="DUF7083"/>
    <property type="match status" value="1"/>
</dbReference>
<reference evidence="5" key="1">
    <citation type="submission" date="2016-06" db="UniProtKB">
        <authorList>
            <consortium name="WormBaseParasite"/>
        </authorList>
    </citation>
    <scope>IDENTIFICATION</scope>
</reference>
<evidence type="ECO:0000313" key="3">
    <source>
        <dbReference type="EMBL" id="VDM44258.1"/>
    </source>
</evidence>
<dbReference type="EMBL" id="UYWY01021488">
    <property type="protein sequence ID" value="VDM44258.1"/>
    <property type="molecule type" value="Genomic_DNA"/>
</dbReference>
<dbReference type="InterPro" id="IPR055510">
    <property type="entry name" value="DUF7083"/>
</dbReference>
<dbReference type="WBParaSite" id="TCNE_0001293701-mRNA-1">
    <property type="protein sequence ID" value="TCNE_0001293701-mRNA-1"/>
    <property type="gene ID" value="TCNE_0001293701"/>
</dbReference>
<accession>A0A183UWR7</accession>
<dbReference type="Proteomes" id="UP000050794">
    <property type="component" value="Unassembled WGS sequence"/>
</dbReference>
<proteinExistence type="predicted"/>
<feature type="compositionally biased region" description="Low complexity" evidence="1">
    <location>
        <begin position="68"/>
        <end position="77"/>
    </location>
</feature>
<gene>
    <name evidence="3" type="ORF">TCNE_LOCUS12937</name>
</gene>
<dbReference type="AlphaFoldDB" id="A0A183UWR7"/>
<evidence type="ECO:0000313" key="4">
    <source>
        <dbReference type="Proteomes" id="UP000050794"/>
    </source>
</evidence>
<evidence type="ECO:0000259" key="2">
    <source>
        <dbReference type="Pfam" id="PF23309"/>
    </source>
</evidence>
<feature type="domain" description="DUF7083" evidence="2">
    <location>
        <begin position="94"/>
        <end position="144"/>
    </location>
</feature>
<feature type="region of interest" description="Disordered" evidence="1">
    <location>
        <begin position="1"/>
        <end position="78"/>
    </location>
</feature>
<organism evidence="4 5">
    <name type="scientific">Toxocara canis</name>
    <name type="common">Canine roundworm</name>
    <dbReference type="NCBI Taxonomy" id="6265"/>
    <lineage>
        <taxon>Eukaryota</taxon>
        <taxon>Metazoa</taxon>
        <taxon>Ecdysozoa</taxon>
        <taxon>Nematoda</taxon>
        <taxon>Chromadorea</taxon>
        <taxon>Rhabditida</taxon>
        <taxon>Spirurina</taxon>
        <taxon>Ascaridomorpha</taxon>
        <taxon>Ascaridoidea</taxon>
        <taxon>Toxocaridae</taxon>
        <taxon>Toxocara</taxon>
    </lineage>
</organism>
<keyword evidence="4" id="KW-1185">Reference proteome</keyword>
<feature type="compositionally biased region" description="Basic and acidic residues" evidence="1">
    <location>
        <begin position="33"/>
        <end position="46"/>
    </location>
</feature>
<sequence>MNDHEGSFDILQSFSQPPASAASQQTGDQDEESWTRRSLTTDDRQLRSPGNTGGPGGTTASDAQGCVADGKPAAAGATGAGGADLFRYRAHCFSLSTRLPEFIYDPDNGCTLDVWFNRYEDVIIHDGSTLNEAAKARIIVSKLDA</sequence>
<evidence type="ECO:0000313" key="5">
    <source>
        <dbReference type="WBParaSite" id="TCNE_0001293701-mRNA-1"/>
    </source>
</evidence>
<name>A0A183UWR7_TOXCA</name>
<evidence type="ECO:0000256" key="1">
    <source>
        <dbReference type="SAM" id="MobiDB-lite"/>
    </source>
</evidence>